<keyword evidence="5" id="KW-1185">Reference proteome</keyword>
<dbReference type="Gene3D" id="1.10.357.10">
    <property type="entry name" value="Tetracycline Repressor, domain 2"/>
    <property type="match status" value="1"/>
</dbReference>
<sequence length="168" mass="18290">MAIYTHLGSMEEVQHAVRVEGFARLAAVADAIPRSPDPVADLARVSDAYFSFGLGQPHLYRAMFIDRPVRDDDAGAAAFDRIADAVRRCIDAERLPGVEPTMVLMWAAQLWSMRHGIVTMVLSGALPEPQARLVLSDMTLRLLIGYGDDPAAARRSLDHALPAPGADR</sequence>
<evidence type="ECO:0000256" key="2">
    <source>
        <dbReference type="ARBA" id="ARBA00023163"/>
    </source>
</evidence>
<evidence type="ECO:0000259" key="3">
    <source>
        <dbReference type="Pfam" id="PF13305"/>
    </source>
</evidence>
<feature type="domain" description="HTH-type transcriptional regulator MT1864/Rv1816-like C-terminal" evidence="3">
    <location>
        <begin position="43"/>
        <end position="131"/>
    </location>
</feature>
<reference evidence="5" key="1">
    <citation type="submission" date="2016-10" db="EMBL/GenBank/DDBJ databases">
        <authorList>
            <person name="Varghese N."/>
            <person name="Submissions S."/>
        </authorList>
    </citation>
    <scope>NUCLEOTIDE SEQUENCE [LARGE SCALE GENOMIC DNA]</scope>
    <source>
        <strain evidence="5">CGMCC 4.3510</strain>
    </source>
</reference>
<evidence type="ECO:0000313" key="5">
    <source>
        <dbReference type="Proteomes" id="UP000199323"/>
    </source>
</evidence>
<keyword evidence="1" id="KW-0805">Transcription regulation</keyword>
<organism evidence="4 5">
    <name type="scientific">Actinacidiphila alni</name>
    <dbReference type="NCBI Taxonomy" id="380248"/>
    <lineage>
        <taxon>Bacteria</taxon>
        <taxon>Bacillati</taxon>
        <taxon>Actinomycetota</taxon>
        <taxon>Actinomycetes</taxon>
        <taxon>Kitasatosporales</taxon>
        <taxon>Streptomycetaceae</taxon>
        <taxon>Actinacidiphila</taxon>
    </lineage>
</organism>
<dbReference type="AlphaFoldDB" id="A0A1I2ASE0"/>
<dbReference type="SUPFAM" id="SSF48498">
    <property type="entry name" value="Tetracyclin repressor-like, C-terminal domain"/>
    <property type="match status" value="1"/>
</dbReference>
<dbReference type="InterPro" id="IPR036271">
    <property type="entry name" value="Tet_transcr_reg_TetR-rel_C_sf"/>
</dbReference>
<dbReference type="STRING" id="380248.SAMN05216251_103196"/>
<proteinExistence type="predicted"/>
<evidence type="ECO:0000256" key="1">
    <source>
        <dbReference type="ARBA" id="ARBA00023015"/>
    </source>
</evidence>
<gene>
    <name evidence="4" type="ORF">SAMN05216251_103196</name>
</gene>
<name>A0A1I2ASE0_9ACTN</name>
<dbReference type="EMBL" id="FONG01000003">
    <property type="protein sequence ID" value="SFE46488.1"/>
    <property type="molecule type" value="Genomic_DNA"/>
</dbReference>
<dbReference type="InterPro" id="IPR025996">
    <property type="entry name" value="MT1864/Rv1816-like_C"/>
</dbReference>
<dbReference type="Pfam" id="PF13305">
    <property type="entry name" value="TetR_C_33"/>
    <property type="match status" value="1"/>
</dbReference>
<evidence type="ECO:0000313" key="4">
    <source>
        <dbReference type="EMBL" id="SFE46488.1"/>
    </source>
</evidence>
<dbReference type="Proteomes" id="UP000199323">
    <property type="component" value="Unassembled WGS sequence"/>
</dbReference>
<keyword evidence="2" id="KW-0804">Transcription</keyword>
<accession>A0A1I2ASE0</accession>
<protein>
    <submittedName>
        <fullName evidence="4">Transcriptional regulator, TetR family</fullName>
    </submittedName>
</protein>